<dbReference type="EMBL" id="JANVFS010000019">
    <property type="protein sequence ID" value="KAJ4476884.1"/>
    <property type="molecule type" value="Genomic_DNA"/>
</dbReference>
<organism evidence="1 2">
    <name type="scientific">Lentinula lateritia</name>
    <dbReference type="NCBI Taxonomy" id="40482"/>
    <lineage>
        <taxon>Eukaryota</taxon>
        <taxon>Fungi</taxon>
        <taxon>Dikarya</taxon>
        <taxon>Basidiomycota</taxon>
        <taxon>Agaricomycotina</taxon>
        <taxon>Agaricomycetes</taxon>
        <taxon>Agaricomycetidae</taxon>
        <taxon>Agaricales</taxon>
        <taxon>Marasmiineae</taxon>
        <taxon>Omphalotaceae</taxon>
        <taxon>Lentinula</taxon>
    </lineage>
</organism>
<comment type="caution">
    <text evidence="1">The sequence shown here is derived from an EMBL/GenBank/DDBJ whole genome shotgun (WGS) entry which is preliminary data.</text>
</comment>
<sequence>MEFFEADFDFFFFSSPGYRPIFSRAYYCAYGQHHHHHHHHHYPYSPLPPFPAYSPYSPYSPLPPTRVTPPVIPPLPLARPQSADQDYWTGSPRARTILKPAAALRPNNQSKPKKVKPKREKELYVAPVRPSLPAPPHNVWFYSTPPPTSPPTSPPWAPAPYAWTTTISTPGSGYSMHIELKPE</sequence>
<gene>
    <name evidence="1" type="ORF">C8J55DRAFT_561542</name>
</gene>
<evidence type="ECO:0000313" key="1">
    <source>
        <dbReference type="EMBL" id="KAJ4476884.1"/>
    </source>
</evidence>
<dbReference type="Proteomes" id="UP001150238">
    <property type="component" value="Unassembled WGS sequence"/>
</dbReference>
<evidence type="ECO:0000313" key="2">
    <source>
        <dbReference type="Proteomes" id="UP001150238"/>
    </source>
</evidence>
<accession>A0A9W9A9I1</accession>
<reference evidence="1" key="1">
    <citation type="submission" date="2022-08" db="EMBL/GenBank/DDBJ databases">
        <authorList>
            <consortium name="DOE Joint Genome Institute"/>
            <person name="Min B."/>
            <person name="Riley R."/>
            <person name="Sierra-Patev S."/>
            <person name="Naranjo-Ortiz M."/>
            <person name="Looney B."/>
            <person name="Konkel Z."/>
            <person name="Slot J.C."/>
            <person name="Sakamoto Y."/>
            <person name="Steenwyk J.L."/>
            <person name="Rokas A."/>
            <person name="Carro J."/>
            <person name="Camarero S."/>
            <person name="Ferreira P."/>
            <person name="Molpeceres G."/>
            <person name="Ruiz-Duenas F.J."/>
            <person name="Serrano A."/>
            <person name="Henrissat B."/>
            <person name="Drula E."/>
            <person name="Hughes K.W."/>
            <person name="Mata J.L."/>
            <person name="Ishikawa N.K."/>
            <person name="Vargas-Isla R."/>
            <person name="Ushijima S."/>
            <person name="Smith C.A."/>
            <person name="Ahrendt S."/>
            <person name="Andreopoulos W."/>
            <person name="He G."/>
            <person name="Labutti K."/>
            <person name="Lipzen A."/>
            <person name="Ng V."/>
            <person name="Sandor L."/>
            <person name="Barry K."/>
            <person name="Martinez A.T."/>
            <person name="Xiao Y."/>
            <person name="Gibbons J.G."/>
            <person name="Terashima K."/>
            <person name="Hibbett D.S."/>
            <person name="Grigoriev I.V."/>
        </authorList>
    </citation>
    <scope>NUCLEOTIDE SEQUENCE</scope>
    <source>
        <strain evidence="1">Sp2 HRB7682 ss15</strain>
    </source>
</reference>
<name>A0A9W9A9I1_9AGAR</name>
<proteinExistence type="predicted"/>
<reference evidence="1" key="2">
    <citation type="journal article" date="2023" name="Proc. Natl. Acad. Sci. U.S.A.">
        <title>A global phylogenomic analysis of the shiitake genus Lentinula.</title>
        <authorList>
            <person name="Sierra-Patev S."/>
            <person name="Min B."/>
            <person name="Naranjo-Ortiz M."/>
            <person name="Looney B."/>
            <person name="Konkel Z."/>
            <person name="Slot J.C."/>
            <person name="Sakamoto Y."/>
            <person name="Steenwyk J.L."/>
            <person name="Rokas A."/>
            <person name="Carro J."/>
            <person name="Camarero S."/>
            <person name="Ferreira P."/>
            <person name="Molpeceres G."/>
            <person name="Ruiz-Duenas F.J."/>
            <person name="Serrano A."/>
            <person name="Henrissat B."/>
            <person name="Drula E."/>
            <person name="Hughes K.W."/>
            <person name="Mata J.L."/>
            <person name="Ishikawa N.K."/>
            <person name="Vargas-Isla R."/>
            <person name="Ushijima S."/>
            <person name="Smith C.A."/>
            <person name="Donoghue J."/>
            <person name="Ahrendt S."/>
            <person name="Andreopoulos W."/>
            <person name="He G."/>
            <person name="LaButti K."/>
            <person name="Lipzen A."/>
            <person name="Ng V."/>
            <person name="Riley R."/>
            <person name="Sandor L."/>
            <person name="Barry K."/>
            <person name="Martinez A.T."/>
            <person name="Xiao Y."/>
            <person name="Gibbons J.G."/>
            <person name="Terashima K."/>
            <person name="Grigoriev I.V."/>
            <person name="Hibbett D."/>
        </authorList>
    </citation>
    <scope>NUCLEOTIDE SEQUENCE</scope>
    <source>
        <strain evidence="1">Sp2 HRB7682 ss15</strain>
    </source>
</reference>
<protein>
    <submittedName>
        <fullName evidence="1">Uncharacterized protein</fullName>
    </submittedName>
</protein>
<dbReference type="AlphaFoldDB" id="A0A9W9A9I1"/>